<reference evidence="1" key="1">
    <citation type="submission" date="2016-10" db="EMBL/GenBank/DDBJ databases">
        <authorList>
            <person name="Sun J."/>
        </authorList>
    </citation>
    <scope>NUCLEOTIDE SEQUENCE</scope>
    <source>
        <strain evidence="1">GD17</strain>
        <plasmid evidence="1">pGD17-2</plasmid>
    </source>
</reference>
<sequence length="62" mass="7327">MVVACIIINIAVNKLDVVKAWRNMYKYPNKMTLTIISTFENKLNPKAFIILQFDYFIAWIMI</sequence>
<proteinExistence type="predicted"/>
<dbReference type="AlphaFoldDB" id="A0A1U9XF42"/>
<protein>
    <submittedName>
        <fullName evidence="1">Uncharacterized protein</fullName>
    </submittedName>
</protein>
<dbReference type="EMBL" id="KY075650">
    <property type="protein sequence ID" value="AQZ20066.1"/>
    <property type="molecule type" value="Genomic_DNA"/>
</dbReference>
<organism evidence="1">
    <name type="scientific">Escherichia coli</name>
    <dbReference type="NCBI Taxonomy" id="562"/>
    <lineage>
        <taxon>Bacteria</taxon>
        <taxon>Pseudomonadati</taxon>
        <taxon>Pseudomonadota</taxon>
        <taxon>Gammaproteobacteria</taxon>
        <taxon>Enterobacterales</taxon>
        <taxon>Enterobacteriaceae</taxon>
        <taxon>Escherichia</taxon>
    </lineage>
</organism>
<evidence type="ECO:0000313" key="1">
    <source>
        <dbReference type="EMBL" id="AQZ20066.1"/>
    </source>
</evidence>
<accession>A0A1U9XF42</accession>
<geneLocation type="plasmid" evidence="1">
    <name>pGD17-2</name>
</geneLocation>
<name>A0A1U9XF42_ECOLX</name>
<gene>
    <name evidence="1" type="ORF">17-2_00116</name>
</gene>
<keyword evidence="1" id="KW-0614">Plasmid</keyword>